<dbReference type="AlphaFoldDB" id="A0A841MJY2"/>
<keyword evidence="1" id="KW-0732">Signal</keyword>
<comment type="caution">
    <text evidence="2">The sequence shown here is derived from an EMBL/GenBank/DDBJ whole genome shotgun (WGS) entry which is preliminary data.</text>
</comment>
<reference evidence="2 3" key="1">
    <citation type="submission" date="2020-08" db="EMBL/GenBank/DDBJ databases">
        <title>Genomic Encyclopedia of Type Strains, Phase IV (KMG-IV): sequencing the most valuable type-strain genomes for metagenomic binning, comparative biology and taxonomic classification.</title>
        <authorList>
            <person name="Goeker M."/>
        </authorList>
    </citation>
    <scope>NUCLEOTIDE SEQUENCE [LARGE SCALE GENOMIC DNA]</scope>
    <source>
        <strain evidence="2 3">DSM 102044</strain>
    </source>
</reference>
<dbReference type="Proteomes" id="UP000588604">
    <property type="component" value="Unassembled WGS sequence"/>
</dbReference>
<dbReference type="RefSeq" id="WP_184494301.1">
    <property type="nucleotide sequence ID" value="NZ_JACIJO010000001.1"/>
</dbReference>
<feature type="chain" id="PRO_5032728108" evidence="1">
    <location>
        <begin position="19"/>
        <end position="839"/>
    </location>
</feature>
<evidence type="ECO:0000313" key="2">
    <source>
        <dbReference type="EMBL" id="MBB6325777.1"/>
    </source>
</evidence>
<evidence type="ECO:0000256" key="1">
    <source>
        <dbReference type="SAM" id="SignalP"/>
    </source>
</evidence>
<gene>
    <name evidence="2" type="ORF">FHS59_001392</name>
</gene>
<sequence>MKKLLFLFLVMMTLSCQDDTEPQTPTNPQNPEKNFTLQDVQIQLPEGSSLDLTGSELLSFGESFPVENDGKTKAIAIPNVGQIAYLFNSEGQLLLAGYLSEDQKALSPVTTANYLIYLASGYWLSEADLASPFFKNIGNYEEVIAWQDEFEEMWKTDPKLLSGDSYQAPLQELMKKLSPKPNELDIRSRIAEQARVSDIAIDESDIKSGIQVFEKELGKIAISNYYRRRAHAFFYKMKTKKTDGSVVEHLNNIGKGTGSELDFPVNATTGYTTATGAMGAAIEGSVEAGDVVTTDPKSLSLADNEDEKTYKVRVVGAGGVNNSIQLTDQEQIKQIRLSMETFVLDFFLPIGMQMVSWKGELNSAGFNVGDGPLVSFIDQMEVIINASPATYDKIKEGDYKGALTTFLKYIAFEGAGNKYFEQVLGGVINVTKYIASKQNIDIEGVSENLDTKAISKFANILKIVNSAMAFQDLSRVSFGISMSKNIEEWTIHARSAKVSLLPAEATVSSRGNKEIKAEIKNLEEEGGDNFPYFKWSTSGKFGYIQDRKGNKGKSFDSSDKEIIYYSETSAADLPEENNFEYVYVEAYYKNELIGRDTTVLNLKKSSYMLKPGGLVLSGKEDQISSAKLYIEPVNLRDADFSGKKVVWSTEGKHGRLVNFAENSTVITTYETNSIRYLCTDEDTEKGKETVKARIYEKSAVDGEYFLYEELTLEIEIDNSDNIKIITVDLSLTSFENDTDKYFTCGSRLQFLVEPEPNAISYTAKIIDLTPGGNFLGNTASWNASKTPEENGKYRAFIVAYKTQSRPKNLGPPPCGAIAAEVASKFVGKAQVVIRLKDPG</sequence>
<evidence type="ECO:0000313" key="3">
    <source>
        <dbReference type="Proteomes" id="UP000588604"/>
    </source>
</evidence>
<keyword evidence="3" id="KW-1185">Reference proteome</keyword>
<feature type="signal peptide" evidence="1">
    <location>
        <begin position="1"/>
        <end position="18"/>
    </location>
</feature>
<dbReference type="PROSITE" id="PS51257">
    <property type="entry name" value="PROKAR_LIPOPROTEIN"/>
    <property type="match status" value="1"/>
</dbReference>
<protein>
    <submittedName>
        <fullName evidence="2">Uncharacterized protein</fullName>
    </submittedName>
</protein>
<accession>A0A841MJY2</accession>
<organism evidence="2 3">
    <name type="scientific">Algoriphagus iocasae</name>
    <dbReference type="NCBI Taxonomy" id="1836499"/>
    <lineage>
        <taxon>Bacteria</taxon>
        <taxon>Pseudomonadati</taxon>
        <taxon>Bacteroidota</taxon>
        <taxon>Cytophagia</taxon>
        <taxon>Cytophagales</taxon>
        <taxon>Cyclobacteriaceae</taxon>
        <taxon>Algoriphagus</taxon>
    </lineage>
</organism>
<proteinExistence type="predicted"/>
<name>A0A841MJY2_9BACT</name>
<dbReference type="EMBL" id="JACIJO010000001">
    <property type="protein sequence ID" value="MBB6325777.1"/>
    <property type="molecule type" value="Genomic_DNA"/>
</dbReference>